<evidence type="ECO:0000256" key="5">
    <source>
        <dbReference type="ARBA" id="ARBA00022989"/>
    </source>
</evidence>
<dbReference type="Proteomes" id="UP000237350">
    <property type="component" value="Unassembled WGS sequence"/>
</dbReference>
<dbReference type="PANTHER" id="PTHR32243:SF18">
    <property type="entry name" value="INNER MEMBRANE ABC TRANSPORTER PERMEASE PROTEIN YCJP"/>
    <property type="match status" value="1"/>
</dbReference>
<dbReference type="InterPro" id="IPR035906">
    <property type="entry name" value="MetI-like_sf"/>
</dbReference>
<feature type="transmembrane region" description="Helical" evidence="7">
    <location>
        <begin position="106"/>
        <end position="129"/>
    </location>
</feature>
<sequence>MRRRLSYGGRLAILLGWLAVCVVPILILVMASLKPTNLFQTIPEILSFQGMTLENYSRALRGGNFFLYLRNSMIISLSALVVVLVVCTPMAYGITRLPSIRQKNIVVFSVLSTRFLPYVVLAMPMFMLFRQLGISGTLTGVILAHLAMQMPMIVWLMLGFFSGIPLEVEEAAVIDGCSPFQTFWRISLPMVLPGLNASAILALIISYNEFLFAFFLAGRNTQPLTVGITRFVGGVDVGAQYGVVAAYGSLIIIPIILFALVANRYIVSGLTQGAVKG</sequence>
<dbReference type="PROSITE" id="PS50928">
    <property type="entry name" value="ABC_TM1"/>
    <property type="match status" value="1"/>
</dbReference>
<gene>
    <name evidence="9" type="ORF">AU468_06725</name>
</gene>
<dbReference type="GO" id="GO:0055085">
    <property type="term" value="P:transmembrane transport"/>
    <property type="evidence" value="ECO:0007669"/>
    <property type="project" value="InterPro"/>
</dbReference>
<keyword evidence="10" id="KW-1185">Reference proteome</keyword>
<evidence type="ECO:0000313" key="10">
    <source>
        <dbReference type="Proteomes" id="UP000237350"/>
    </source>
</evidence>
<protein>
    <submittedName>
        <fullName evidence="9">ABC transporter permease</fullName>
    </submittedName>
</protein>
<keyword evidence="3" id="KW-1003">Cell membrane</keyword>
<feature type="transmembrane region" description="Helical" evidence="7">
    <location>
        <begin position="238"/>
        <end position="262"/>
    </location>
</feature>
<dbReference type="Gene3D" id="1.10.3720.10">
    <property type="entry name" value="MetI-like"/>
    <property type="match status" value="1"/>
</dbReference>
<keyword evidence="5 7" id="KW-1133">Transmembrane helix</keyword>
<evidence type="ECO:0000256" key="3">
    <source>
        <dbReference type="ARBA" id="ARBA00022475"/>
    </source>
</evidence>
<evidence type="ECO:0000259" key="8">
    <source>
        <dbReference type="PROSITE" id="PS50928"/>
    </source>
</evidence>
<evidence type="ECO:0000256" key="6">
    <source>
        <dbReference type="ARBA" id="ARBA00023136"/>
    </source>
</evidence>
<name>A0A2S4JRW7_9SPIO</name>
<dbReference type="InterPro" id="IPR000515">
    <property type="entry name" value="MetI-like"/>
</dbReference>
<comment type="subcellular location">
    <subcellularLocation>
        <location evidence="1 7">Cell membrane</location>
        <topology evidence="1 7">Multi-pass membrane protein</topology>
    </subcellularLocation>
</comment>
<reference evidence="10" key="1">
    <citation type="submission" date="2015-12" db="EMBL/GenBank/DDBJ databases">
        <authorList>
            <person name="Lodha T.D."/>
            <person name="Chintalapati S."/>
            <person name="Chintalapati V.R."/>
            <person name="Sravanthi T."/>
        </authorList>
    </citation>
    <scope>NUCLEOTIDE SEQUENCE [LARGE SCALE GENOMIC DNA]</scope>
    <source>
        <strain evidence="10">JC133</strain>
    </source>
</reference>
<dbReference type="Pfam" id="PF00528">
    <property type="entry name" value="BPD_transp_1"/>
    <property type="match status" value="1"/>
</dbReference>
<dbReference type="PANTHER" id="PTHR32243">
    <property type="entry name" value="MALTOSE TRANSPORT SYSTEM PERMEASE-RELATED"/>
    <property type="match status" value="1"/>
</dbReference>
<evidence type="ECO:0000256" key="1">
    <source>
        <dbReference type="ARBA" id="ARBA00004651"/>
    </source>
</evidence>
<evidence type="ECO:0000256" key="7">
    <source>
        <dbReference type="RuleBase" id="RU363032"/>
    </source>
</evidence>
<accession>A0A2S4JRW7</accession>
<evidence type="ECO:0000313" key="9">
    <source>
        <dbReference type="EMBL" id="POR02277.1"/>
    </source>
</evidence>
<dbReference type="EMBL" id="LPWH01000062">
    <property type="protein sequence ID" value="POR02277.1"/>
    <property type="molecule type" value="Genomic_DNA"/>
</dbReference>
<evidence type="ECO:0000256" key="4">
    <source>
        <dbReference type="ARBA" id="ARBA00022692"/>
    </source>
</evidence>
<feature type="transmembrane region" description="Helical" evidence="7">
    <location>
        <begin position="141"/>
        <end position="161"/>
    </location>
</feature>
<keyword evidence="2 7" id="KW-0813">Transport</keyword>
<proteinExistence type="inferred from homology"/>
<dbReference type="InterPro" id="IPR050901">
    <property type="entry name" value="BP-dep_ABC_trans_perm"/>
</dbReference>
<comment type="similarity">
    <text evidence="7">Belongs to the binding-protein-dependent transport system permease family.</text>
</comment>
<keyword evidence="6 7" id="KW-0472">Membrane</keyword>
<comment type="caution">
    <text evidence="9">The sequence shown here is derived from an EMBL/GenBank/DDBJ whole genome shotgun (WGS) entry which is preliminary data.</text>
</comment>
<keyword evidence="4 7" id="KW-0812">Transmembrane</keyword>
<feature type="transmembrane region" description="Helical" evidence="7">
    <location>
        <begin position="73"/>
        <end position="94"/>
    </location>
</feature>
<dbReference type="AlphaFoldDB" id="A0A2S4JRW7"/>
<dbReference type="SUPFAM" id="SSF161098">
    <property type="entry name" value="MetI-like"/>
    <property type="match status" value="1"/>
</dbReference>
<dbReference type="GO" id="GO:0005886">
    <property type="term" value="C:plasma membrane"/>
    <property type="evidence" value="ECO:0007669"/>
    <property type="project" value="UniProtKB-SubCell"/>
</dbReference>
<feature type="transmembrane region" description="Helical" evidence="7">
    <location>
        <begin position="12"/>
        <end position="33"/>
    </location>
</feature>
<feature type="domain" description="ABC transmembrane type-1" evidence="8">
    <location>
        <begin position="69"/>
        <end position="262"/>
    </location>
</feature>
<evidence type="ECO:0000256" key="2">
    <source>
        <dbReference type="ARBA" id="ARBA00022448"/>
    </source>
</evidence>
<organism evidence="9 10">
    <name type="scientific">Alkalispirochaeta sphaeroplastigenens</name>
    <dbReference type="NCBI Taxonomy" id="1187066"/>
    <lineage>
        <taxon>Bacteria</taxon>
        <taxon>Pseudomonadati</taxon>
        <taxon>Spirochaetota</taxon>
        <taxon>Spirochaetia</taxon>
        <taxon>Spirochaetales</taxon>
        <taxon>Spirochaetaceae</taxon>
        <taxon>Alkalispirochaeta</taxon>
    </lineage>
</organism>
<dbReference type="CDD" id="cd06261">
    <property type="entry name" value="TM_PBP2"/>
    <property type="match status" value="1"/>
</dbReference>